<dbReference type="InterPro" id="IPR031165">
    <property type="entry name" value="GNAT_YJDJ"/>
</dbReference>
<dbReference type="Pfam" id="PF14542">
    <property type="entry name" value="Acetyltransf_CG"/>
    <property type="match status" value="1"/>
</dbReference>
<sequence>MSAADITRTDETTHGAYQVAVPGSARPAELTWRARGSSRVADHTFVPPEARGGGIAMQLVEALVADAKAEGFTIEPACSYVEAAFRRHPEWADLRAPIPS</sequence>
<dbReference type="PANTHER" id="PTHR31435">
    <property type="entry name" value="PROTEIN NATD1"/>
    <property type="match status" value="1"/>
</dbReference>
<protein>
    <submittedName>
        <fullName evidence="3">Acetyltransferase</fullName>
    </submittedName>
</protein>
<evidence type="ECO:0000313" key="3">
    <source>
        <dbReference type="EMBL" id="KHL24592.1"/>
    </source>
</evidence>
<dbReference type="GO" id="GO:0016740">
    <property type="term" value="F:transferase activity"/>
    <property type="evidence" value="ECO:0007669"/>
    <property type="project" value="UniProtKB-KW"/>
</dbReference>
<gene>
    <name evidence="3" type="ORF">PK98_11480</name>
</gene>
<keyword evidence="4" id="KW-1185">Reference proteome</keyword>
<dbReference type="OrthoDB" id="9800945at2"/>
<comment type="caution">
    <text evidence="3">The sequence shown here is derived from an EMBL/GenBank/DDBJ whole genome shotgun (WGS) entry which is preliminary data.</text>
</comment>
<dbReference type="AlphaFoldDB" id="A0A0B2BX64"/>
<name>A0A0B2BX64_9SPHN</name>
<dbReference type="SUPFAM" id="SSF55729">
    <property type="entry name" value="Acyl-CoA N-acyltransferases (Nat)"/>
    <property type="match status" value="1"/>
</dbReference>
<dbReference type="CDD" id="cd04301">
    <property type="entry name" value="NAT_SF"/>
    <property type="match status" value="1"/>
</dbReference>
<organism evidence="3 4">
    <name type="scientific">Croceibacterium mercuriale</name>
    <dbReference type="NCBI Taxonomy" id="1572751"/>
    <lineage>
        <taxon>Bacteria</taxon>
        <taxon>Pseudomonadati</taxon>
        <taxon>Pseudomonadota</taxon>
        <taxon>Alphaproteobacteria</taxon>
        <taxon>Sphingomonadales</taxon>
        <taxon>Erythrobacteraceae</taxon>
        <taxon>Croceibacterium</taxon>
    </lineage>
</organism>
<dbReference type="Proteomes" id="UP000030988">
    <property type="component" value="Unassembled WGS sequence"/>
</dbReference>
<dbReference type="InterPro" id="IPR016181">
    <property type="entry name" value="Acyl_CoA_acyltransferase"/>
</dbReference>
<reference evidence="3 4" key="1">
    <citation type="submission" date="2014-11" db="EMBL/GenBank/DDBJ databases">
        <title>Draft genome sequence of Kirrobacter mercurialis.</title>
        <authorList>
            <person name="Coil D.A."/>
            <person name="Eisen J.A."/>
        </authorList>
    </citation>
    <scope>NUCLEOTIDE SEQUENCE [LARGE SCALE GENOMIC DNA]</scope>
    <source>
        <strain evidence="3 4">Coronado</strain>
    </source>
</reference>
<evidence type="ECO:0000313" key="4">
    <source>
        <dbReference type="Proteomes" id="UP000030988"/>
    </source>
</evidence>
<dbReference type="EMBL" id="JTDN01000002">
    <property type="protein sequence ID" value="KHL24592.1"/>
    <property type="molecule type" value="Genomic_DNA"/>
</dbReference>
<dbReference type="PROSITE" id="PS51729">
    <property type="entry name" value="GNAT_YJDJ"/>
    <property type="match status" value="1"/>
</dbReference>
<dbReference type="InterPro" id="IPR045057">
    <property type="entry name" value="Gcn5-rel_NAT"/>
</dbReference>
<dbReference type="Gene3D" id="3.40.630.30">
    <property type="match status" value="1"/>
</dbReference>
<feature type="domain" description="N-acetyltransferase" evidence="2">
    <location>
        <begin position="9"/>
        <end position="96"/>
    </location>
</feature>
<dbReference type="STRING" id="1572751.PK98_11480"/>
<accession>A0A0B2BX64</accession>
<dbReference type="PANTHER" id="PTHR31435:SF9">
    <property type="entry name" value="PROTEIN NATD1"/>
    <property type="match status" value="1"/>
</dbReference>
<feature type="region of interest" description="Disordered" evidence="1">
    <location>
        <begin position="1"/>
        <end position="20"/>
    </location>
</feature>
<keyword evidence="3" id="KW-0808">Transferase</keyword>
<proteinExistence type="predicted"/>
<evidence type="ECO:0000259" key="2">
    <source>
        <dbReference type="PROSITE" id="PS51729"/>
    </source>
</evidence>
<dbReference type="RefSeq" id="WP_039097042.1">
    <property type="nucleotide sequence ID" value="NZ_JTDN01000002.1"/>
</dbReference>
<evidence type="ECO:0000256" key="1">
    <source>
        <dbReference type="SAM" id="MobiDB-lite"/>
    </source>
</evidence>